<evidence type="ECO:0000256" key="6">
    <source>
        <dbReference type="ARBA" id="ARBA00022771"/>
    </source>
</evidence>
<feature type="compositionally biased region" description="Polar residues" evidence="10">
    <location>
        <begin position="845"/>
        <end position="855"/>
    </location>
</feature>
<feature type="compositionally biased region" description="Polar residues" evidence="10">
    <location>
        <begin position="875"/>
        <end position="893"/>
    </location>
</feature>
<evidence type="ECO:0000313" key="12">
    <source>
        <dbReference type="EMBL" id="KAK4504496.1"/>
    </source>
</evidence>
<dbReference type="PROSITE" id="PS00678">
    <property type="entry name" value="WD_REPEATS_1"/>
    <property type="match status" value="1"/>
</dbReference>
<evidence type="ECO:0000313" key="13">
    <source>
        <dbReference type="Proteomes" id="UP001305779"/>
    </source>
</evidence>
<keyword evidence="4" id="KW-0479">Metal-binding</keyword>
<evidence type="ECO:0000256" key="8">
    <source>
        <dbReference type="PROSITE-ProRule" id="PRU00175"/>
    </source>
</evidence>
<dbReference type="PANTHER" id="PTHR46200:SF1">
    <property type="entry name" value="GATOR COMPLEX PROTEIN WDR24"/>
    <property type="match status" value="1"/>
</dbReference>
<dbReference type="InterPro" id="IPR015943">
    <property type="entry name" value="WD40/YVTN_repeat-like_dom_sf"/>
</dbReference>
<keyword evidence="6 8" id="KW-0863">Zinc-finger</keyword>
<dbReference type="EMBL" id="JAXOVC010000003">
    <property type="protein sequence ID" value="KAK4504496.1"/>
    <property type="molecule type" value="Genomic_DNA"/>
</dbReference>
<evidence type="ECO:0000256" key="7">
    <source>
        <dbReference type="ARBA" id="ARBA00022833"/>
    </source>
</evidence>
<dbReference type="SUPFAM" id="SSF50978">
    <property type="entry name" value="WD40 repeat-like"/>
    <property type="match status" value="1"/>
</dbReference>
<dbReference type="PANTHER" id="PTHR46200">
    <property type="entry name" value="GATOR COMPLEX PROTEIN WDR24"/>
    <property type="match status" value="1"/>
</dbReference>
<feature type="region of interest" description="Disordered" evidence="10">
    <location>
        <begin position="869"/>
        <end position="911"/>
    </location>
</feature>
<feature type="repeat" description="WD" evidence="9">
    <location>
        <begin position="188"/>
        <end position="230"/>
    </location>
</feature>
<dbReference type="PROSITE" id="PS50089">
    <property type="entry name" value="ZF_RING_2"/>
    <property type="match status" value="1"/>
</dbReference>
<reference evidence="12 13" key="1">
    <citation type="journal article" date="2023" name="G3 (Bethesda)">
        <title>A chromosome-level genome assembly of Zasmidium syzygii isolated from banana leaves.</title>
        <authorList>
            <person name="van Westerhoven A.C."/>
            <person name="Mehrabi R."/>
            <person name="Talebi R."/>
            <person name="Steentjes M.B.F."/>
            <person name="Corcolon B."/>
            <person name="Chong P.A."/>
            <person name="Kema G.H.J."/>
            <person name="Seidl M.F."/>
        </authorList>
    </citation>
    <scope>NUCLEOTIDE SEQUENCE [LARGE SCALE GENOMIC DNA]</scope>
    <source>
        <strain evidence="12 13">P124</strain>
    </source>
</reference>
<feature type="compositionally biased region" description="Basic and acidic residues" evidence="10">
    <location>
        <begin position="894"/>
        <end position="911"/>
    </location>
</feature>
<dbReference type="Gene3D" id="2.130.10.10">
    <property type="entry name" value="YVTN repeat-like/Quinoprotein amine dehydrogenase"/>
    <property type="match status" value="1"/>
</dbReference>
<evidence type="ECO:0000259" key="11">
    <source>
        <dbReference type="PROSITE" id="PS50089"/>
    </source>
</evidence>
<feature type="domain" description="RING-type" evidence="11">
    <location>
        <begin position="1162"/>
        <end position="1209"/>
    </location>
</feature>
<keyword evidence="13" id="KW-1185">Reference proteome</keyword>
<feature type="compositionally biased region" description="Low complexity" evidence="10">
    <location>
        <begin position="462"/>
        <end position="474"/>
    </location>
</feature>
<evidence type="ECO:0000256" key="10">
    <source>
        <dbReference type="SAM" id="MobiDB-lite"/>
    </source>
</evidence>
<feature type="repeat" description="WD" evidence="9">
    <location>
        <begin position="282"/>
        <end position="323"/>
    </location>
</feature>
<evidence type="ECO:0000256" key="2">
    <source>
        <dbReference type="ARBA" id="ARBA00015098"/>
    </source>
</evidence>
<keyword evidence="7" id="KW-0862">Zinc</keyword>
<evidence type="ECO:0000256" key="1">
    <source>
        <dbReference type="ARBA" id="ARBA00008863"/>
    </source>
</evidence>
<accession>A0ABR0ESB2</accession>
<evidence type="ECO:0000256" key="9">
    <source>
        <dbReference type="PROSITE-ProRule" id="PRU00221"/>
    </source>
</evidence>
<protein>
    <recommendedName>
        <fullName evidence="2">Restriction of telomere capping protein 1</fullName>
    </recommendedName>
</protein>
<keyword evidence="5" id="KW-0677">Repeat</keyword>
<keyword evidence="3 9" id="KW-0853">WD repeat</keyword>
<dbReference type="InterPro" id="IPR036322">
    <property type="entry name" value="WD40_repeat_dom_sf"/>
</dbReference>
<evidence type="ECO:0000256" key="4">
    <source>
        <dbReference type="ARBA" id="ARBA00022723"/>
    </source>
</evidence>
<feature type="compositionally biased region" description="Pro residues" evidence="10">
    <location>
        <begin position="19"/>
        <end position="31"/>
    </location>
</feature>
<feature type="compositionally biased region" description="Basic and acidic residues" evidence="10">
    <location>
        <begin position="783"/>
        <end position="801"/>
    </location>
</feature>
<dbReference type="SMART" id="SM00320">
    <property type="entry name" value="WD40"/>
    <property type="match status" value="5"/>
</dbReference>
<feature type="region of interest" description="Disordered" evidence="10">
    <location>
        <begin position="1"/>
        <end position="86"/>
    </location>
</feature>
<dbReference type="PROSITE" id="PS50082">
    <property type="entry name" value="WD_REPEATS_2"/>
    <property type="match status" value="3"/>
</dbReference>
<evidence type="ECO:0000256" key="5">
    <source>
        <dbReference type="ARBA" id="ARBA00022737"/>
    </source>
</evidence>
<evidence type="ECO:0000256" key="3">
    <source>
        <dbReference type="ARBA" id="ARBA00022574"/>
    </source>
</evidence>
<feature type="region of interest" description="Disordered" evidence="10">
    <location>
        <begin position="445"/>
        <end position="474"/>
    </location>
</feature>
<feature type="compositionally biased region" description="Polar residues" evidence="10">
    <location>
        <begin position="64"/>
        <end position="86"/>
    </location>
</feature>
<dbReference type="InterPro" id="IPR019775">
    <property type="entry name" value="WD40_repeat_CS"/>
</dbReference>
<gene>
    <name evidence="12" type="ORF">PRZ48_005412</name>
</gene>
<comment type="caution">
    <text evidence="12">The sequence shown here is derived from an EMBL/GenBank/DDBJ whole genome shotgun (WGS) entry which is preliminary data.</text>
</comment>
<feature type="compositionally biased region" description="Polar residues" evidence="10">
    <location>
        <begin position="676"/>
        <end position="706"/>
    </location>
</feature>
<proteinExistence type="inferred from homology"/>
<feature type="compositionally biased region" description="Polar residues" evidence="10">
    <location>
        <begin position="813"/>
        <end position="830"/>
    </location>
</feature>
<dbReference type="InterPro" id="IPR001841">
    <property type="entry name" value="Znf_RING"/>
</dbReference>
<comment type="similarity">
    <text evidence="1">Belongs to the WD repeat RTC1 family.</text>
</comment>
<sequence length="1259" mass="139126">MSQDPKRPSAGNATSPATIPRPPPLPAPNPRPLQRARDAASRLLGYASRPPSPQGVRDDDRFTLGSSQFTRSSSLGATQNATTSHKTGLEIHSLSINDSGSHAIIAGKEIFKTVKVEDGHCAEDFNLRTAIRSTPTQASGQPRQIYSIDIADVAWAKGDSSHLVAAATSSGKIIVYDLGHAGLQAAQLHEHFRQVHNVTFNPHRGSLLLSGSQDGTVRLWDLRDVKSQVTTLQSKRKYSGQSDGVRDVKWSPVEGYDFAFGTDNGDVQRWDMRNLKSAKVRVPAHSLACNTVDWHPDGKHILSASSDKTVRVFDVSTSRPRKAAWEIKTAFPVMNARWRPSCQSVMPQDNGAQQCTQIVTAYDVEHPIMHVWDFRRPLLPFRELAPHPSSPTDLLWHSQDLLWTVGREGAFIQTDVQHTSKVIDRCNLQAIDVSALGELSFVAQARQQRRKPKPQPVPPSLPTRTSTSLSTSPETTFLSRSWQDDSLDHAFLSVLPFKRQARSHSSSRVHGAFSSSSTSNQHQSATIKLDDILLNRKSFRPQQLSCRGQLESHNNPEPVAFMAERARIEIPSTSNDDDFLREVEEAFQANEAHYNSIGYNVTASVWKMVGHCTLVHLQDRIALKRKRAADKSPPQVHEPAMNTSIETLAKRLASQHLKSPTQSPGTLRPVSTIAQQLAQPESTSNVPTPLARPSNSGKLPTSQQSLPDPDKDEKLALPPSIASKPTSPPQLPVEASQGRDRRLTLENLEGLQKLQPKEDNGSRNEMVKRWSTQPKIPLSLDPVDDKGVKIPPAKLEKHDSGESFQFLEESGGSRESSFPASLESSGSPTLQRMMVSERPSRTKQNEQPTSYPASVNENEGIASAHESMFFGGSGTLANSGDPTRENSGNTSLHTSDEDLRKRQTDTTDFAFRARDDPKVRQTRSQGLDLASAVSEQIREGEKFAGDDLFILRQPHQDPQNKIPAKTTETMATWSRNDASPVDSVVGEEEIDLEEEYPWTLVEMLHELIKHYTAEQPYPQMASFLLLLVGPLLPRTHPLPVAEIHAEISGYVDYFLNALGWEPAEIPALVRESFSQPLKAGLHPLQVEGILSAYHEQLMSHRLFEEAAVLRKLAYPAYPAVYEDFLRENEVSVVCGACGRAFPKDSASPYLRCGGCREQQMNCPVCWEARSAFEKGDGGKLFSCCLACGHSGHAACLHEWFVEAKGEQCPTEGCLCACVAGEWREEKLKEAEKREGKPKVKSDDWRVGESRAVEGARGLV</sequence>
<name>A0ABR0ESB2_ZASCE</name>
<dbReference type="Pfam" id="PF00400">
    <property type="entry name" value="WD40"/>
    <property type="match status" value="2"/>
</dbReference>
<feature type="region of interest" description="Disordered" evidence="10">
    <location>
        <begin position="676"/>
        <end position="855"/>
    </location>
</feature>
<feature type="repeat" description="WD" evidence="9">
    <location>
        <begin position="238"/>
        <end position="280"/>
    </location>
</feature>
<dbReference type="InterPro" id="IPR001680">
    <property type="entry name" value="WD40_rpt"/>
</dbReference>
<organism evidence="12 13">
    <name type="scientific">Zasmidium cellare</name>
    <name type="common">Wine cellar mold</name>
    <name type="synonym">Racodium cellare</name>
    <dbReference type="NCBI Taxonomy" id="395010"/>
    <lineage>
        <taxon>Eukaryota</taxon>
        <taxon>Fungi</taxon>
        <taxon>Dikarya</taxon>
        <taxon>Ascomycota</taxon>
        <taxon>Pezizomycotina</taxon>
        <taxon>Dothideomycetes</taxon>
        <taxon>Dothideomycetidae</taxon>
        <taxon>Mycosphaerellales</taxon>
        <taxon>Mycosphaerellaceae</taxon>
        <taxon>Zasmidium</taxon>
    </lineage>
</organism>
<dbReference type="Proteomes" id="UP001305779">
    <property type="component" value="Unassembled WGS sequence"/>
</dbReference>
<dbReference type="InterPro" id="IPR037590">
    <property type="entry name" value="WDR24"/>
</dbReference>
<dbReference type="PROSITE" id="PS50294">
    <property type="entry name" value="WD_REPEATS_REGION"/>
    <property type="match status" value="2"/>
</dbReference>
<feature type="compositionally biased region" description="Basic and acidic residues" evidence="10">
    <location>
        <begin position="755"/>
        <end position="768"/>
    </location>
</feature>